<dbReference type="EMBL" id="JABCSC020000001">
    <property type="protein sequence ID" value="NSL54035.1"/>
    <property type="molecule type" value="Genomic_DNA"/>
</dbReference>
<feature type="domain" description="Acyltransferase 3" evidence="2">
    <location>
        <begin position="13"/>
        <end position="344"/>
    </location>
</feature>
<keyword evidence="1" id="KW-0472">Membrane</keyword>
<comment type="caution">
    <text evidence="3">The sequence shown here is derived from an EMBL/GenBank/DDBJ whole genome shotgun (WGS) entry which is preliminary data.</text>
</comment>
<evidence type="ECO:0000313" key="4">
    <source>
        <dbReference type="Proteomes" id="UP000778523"/>
    </source>
</evidence>
<feature type="transmembrane region" description="Helical" evidence="1">
    <location>
        <begin position="12"/>
        <end position="31"/>
    </location>
</feature>
<dbReference type="Proteomes" id="UP000778523">
    <property type="component" value="Unassembled WGS sequence"/>
</dbReference>
<name>A0ABX2IC19_9RHOO</name>
<feature type="transmembrane region" description="Helical" evidence="1">
    <location>
        <begin position="234"/>
        <end position="252"/>
    </location>
</feature>
<keyword evidence="3" id="KW-0012">Acyltransferase</keyword>
<feature type="transmembrane region" description="Helical" evidence="1">
    <location>
        <begin position="64"/>
        <end position="81"/>
    </location>
</feature>
<evidence type="ECO:0000313" key="3">
    <source>
        <dbReference type="EMBL" id="NSL54035.1"/>
    </source>
</evidence>
<feature type="transmembrane region" description="Helical" evidence="1">
    <location>
        <begin position="259"/>
        <end position="279"/>
    </location>
</feature>
<evidence type="ECO:0000259" key="2">
    <source>
        <dbReference type="Pfam" id="PF01757"/>
    </source>
</evidence>
<organism evidence="3 4">
    <name type="scientific">Uliginosibacterium aquaticum</name>
    <dbReference type="NCBI Taxonomy" id="2731212"/>
    <lineage>
        <taxon>Bacteria</taxon>
        <taxon>Pseudomonadati</taxon>
        <taxon>Pseudomonadota</taxon>
        <taxon>Betaproteobacteria</taxon>
        <taxon>Rhodocyclales</taxon>
        <taxon>Zoogloeaceae</taxon>
        <taxon>Uliginosibacterium</taxon>
    </lineage>
</organism>
<dbReference type="GO" id="GO:0016746">
    <property type="term" value="F:acyltransferase activity"/>
    <property type="evidence" value="ECO:0007669"/>
    <property type="project" value="UniProtKB-KW"/>
</dbReference>
<feature type="transmembrane region" description="Helical" evidence="1">
    <location>
        <begin position="187"/>
        <end position="214"/>
    </location>
</feature>
<protein>
    <submittedName>
        <fullName evidence="3">Acyltransferase</fullName>
    </submittedName>
</protein>
<feature type="transmembrane region" description="Helical" evidence="1">
    <location>
        <begin position="324"/>
        <end position="347"/>
    </location>
</feature>
<dbReference type="InterPro" id="IPR002656">
    <property type="entry name" value="Acyl_transf_3_dom"/>
</dbReference>
<feature type="transmembrane region" description="Helical" evidence="1">
    <location>
        <begin position="160"/>
        <end position="180"/>
    </location>
</feature>
<keyword evidence="1" id="KW-1133">Transmembrane helix</keyword>
<reference evidence="3 4" key="1">
    <citation type="submission" date="2020-06" db="EMBL/GenBank/DDBJ databases">
        <title>Draft genome of Uliginosibacterium sp. IMCC34675.</title>
        <authorList>
            <person name="Song J."/>
        </authorList>
    </citation>
    <scope>NUCLEOTIDE SEQUENCE [LARGE SCALE GENOMIC DNA]</scope>
    <source>
        <strain evidence="3 4">IMCC34675</strain>
    </source>
</reference>
<dbReference type="InterPro" id="IPR050879">
    <property type="entry name" value="Acyltransferase_3"/>
</dbReference>
<keyword evidence="1" id="KW-0812">Transmembrane</keyword>
<proteinExistence type="predicted"/>
<sequence length="364" mass="42169">MEKNLDVSGNKFIGLEVVRFLCALSVLVWHFQHFFELPGASAFAVGEQPLNSVFHYFYTSGHQAVRYFWALSGFVFFWKYSEDIGARRVGAWRFFVLRFSRLYPLHFATLLLVLLLQAFYFHYNSGYFVYQNNDLKHFLLQLFMASNWAFNPGLSFNGSIWSVSVEVFVYFVFYFVSLFVGRSFRVVFALILLSVVARALGVINPVVECFSFFYVGGLAVLFLSGDQWRWLKGLPNTVHVLLALASVAYVANQRDVGSGYYGVMVSCFFVLVSFSEGWWIHRGVHKVFEFLGNLTYSSYLIHFPFQLLIVIVCDYFFCGVWKVWSGLVFFVYIFGVFCLSVPVYYLFEKPVQGFLRSHLMEREG</sequence>
<evidence type="ECO:0000256" key="1">
    <source>
        <dbReference type="SAM" id="Phobius"/>
    </source>
</evidence>
<feature type="transmembrane region" description="Helical" evidence="1">
    <location>
        <begin position="102"/>
        <end position="123"/>
    </location>
</feature>
<keyword evidence="4" id="KW-1185">Reference proteome</keyword>
<dbReference type="RefSeq" id="WP_170020447.1">
    <property type="nucleotide sequence ID" value="NZ_JABCSC020000001.1"/>
</dbReference>
<gene>
    <name evidence="3" type="ORF">HJ583_003260</name>
</gene>
<dbReference type="PANTHER" id="PTHR23028:SF53">
    <property type="entry name" value="ACYL_TRANSF_3 DOMAIN-CONTAINING PROTEIN"/>
    <property type="match status" value="1"/>
</dbReference>
<dbReference type="PANTHER" id="PTHR23028">
    <property type="entry name" value="ACETYLTRANSFERASE"/>
    <property type="match status" value="1"/>
</dbReference>
<keyword evidence="3" id="KW-0808">Transferase</keyword>
<accession>A0ABX2IC19</accession>
<feature type="transmembrane region" description="Helical" evidence="1">
    <location>
        <begin position="299"/>
        <end position="317"/>
    </location>
</feature>
<dbReference type="Pfam" id="PF01757">
    <property type="entry name" value="Acyl_transf_3"/>
    <property type="match status" value="1"/>
</dbReference>